<gene>
    <name evidence="4" type="ORF">PGUG_03076</name>
</gene>
<name>A5DIH5_PICGU</name>
<sequence length="195" mass="22508">MSQFEFPKIHSFPPLYTKQPNTTVLNNQLDSWCDIILNFCQFYRITSLSPSGEPLHSQIENLNFKELPPLFENKAIERSVAPDFLSTIFQYLIHNKKRAEYIDPKRPELGVLVYWRTLVEWATKIYDYVNSSGQLGTILTIFELTNSDESAYPEELRNIEYNVLVRAIKNVLMKQGKAQILMSEDGTQIGGVKIV</sequence>
<evidence type="ECO:0008006" key="6">
    <source>
        <dbReference type="Google" id="ProtNLM"/>
    </source>
</evidence>
<accession>A5DIH5</accession>
<protein>
    <recommendedName>
        <fullName evidence="6">Vacuolar protein-sorting-associated protein 25</fullName>
    </recommendedName>
</protein>
<comment type="similarity">
    <text evidence="1">Belongs to the VPS25 family.</text>
</comment>
<dbReference type="InterPro" id="IPR008570">
    <property type="entry name" value="ESCRT-II_cplx_Vps25-sub"/>
</dbReference>
<dbReference type="STRING" id="294746.A5DIH5"/>
<dbReference type="HOGENOM" id="CLU_087657_0_1_1"/>
<dbReference type="Gene3D" id="1.10.10.10">
    <property type="entry name" value="Winged helix-like DNA-binding domain superfamily/Winged helix DNA-binding domain"/>
    <property type="match status" value="1"/>
</dbReference>
<dbReference type="GO" id="GO:0043328">
    <property type="term" value="P:protein transport to vacuole involved in ubiquitin-dependent protein catabolic process via the multivesicular body sorting pathway"/>
    <property type="evidence" value="ECO:0007669"/>
    <property type="project" value="TreeGrafter"/>
</dbReference>
<dbReference type="KEGG" id="pgu:PGUG_03076"/>
<dbReference type="VEuPathDB" id="FungiDB:PGUG_03076"/>
<dbReference type="OMA" id="TRCLIMW"/>
<dbReference type="InterPro" id="IPR014041">
    <property type="entry name" value="ESCRT-II_cplx_Vps25-sub_N"/>
</dbReference>
<dbReference type="GeneID" id="5126560"/>
<evidence type="ECO:0000256" key="2">
    <source>
        <dbReference type="ARBA" id="ARBA00022448"/>
    </source>
</evidence>
<dbReference type="RefSeq" id="XP_001485347.2">
    <property type="nucleotide sequence ID" value="XM_001485297.1"/>
</dbReference>
<dbReference type="FunCoup" id="A5DIH5">
    <property type="interactions" value="790"/>
</dbReference>
<reference evidence="4 5" key="1">
    <citation type="journal article" date="2009" name="Nature">
        <title>Evolution of pathogenicity and sexual reproduction in eight Candida genomes.</title>
        <authorList>
            <person name="Butler G."/>
            <person name="Rasmussen M.D."/>
            <person name="Lin M.F."/>
            <person name="Santos M.A."/>
            <person name="Sakthikumar S."/>
            <person name="Munro C.A."/>
            <person name="Rheinbay E."/>
            <person name="Grabherr M."/>
            <person name="Forche A."/>
            <person name="Reedy J.L."/>
            <person name="Agrafioti I."/>
            <person name="Arnaud M.B."/>
            <person name="Bates S."/>
            <person name="Brown A.J."/>
            <person name="Brunke S."/>
            <person name="Costanzo M.C."/>
            <person name="Fitzpatrick D.A."/>
            <person name="de Groot P.W."/>
            <person name="Harris D."/>
            <person name="Hoyer L.L."/>
            <person name="Hube B."/>
            <person name="Klis F.M."/>
            <person name="Kodira C."/>
            <person name="Lennard N."/>
            <person name="Logue M.E."/>
            <person name="Martin R."/>
            <person name="Neiman A.M."/>
            <person name="Nikolaou E."/>
            <person name="Quail M.A."/>
            <person name="Quinn J."/>
            <person name="Santos M.C."/>
            <person name="Schmitzberger F.F."/>
            <person name="Sherlock G."/>
            <person name="Shah P."/>
            <person name="Silverstein K.A."/>
            <person name="Skrzypek M.S."/>
            <person name="Soll D."/>
            <person name="Staggs R."/>
            <person name="Stansfield I."/>
            <person name="Stumpf M.P."/>
            <person name="Sudbery P.E."/>
            <person name="Srikantha T."/>
            <person name="Zeng Q."/>
            <person name="Berman J."/>
            <person name="Berriman M."/>
            <person name="Heitman J."/>
            <person name="Gow N.A."/>
            <person name="Lorenz M.C."/>
            <person name="Birren B.W."/>
            <person name="Kellis M."/>
            <person name="Cuomo C.A."/>
        </authorList>
    </citation>
    <scope>NUCLEOTIDE SEQUENCE [LARGE SCALE GENOMIC DNA]</scope>
    <source>
        <strain evidence="5">ATCC 6260 / CBS 566 / DSM 6381 / JCM 1539 / NBRC 10279 / NRRL Y-324</strain>
    </source>
</reference>
<dbReference type="GO" id="GO:0005198">
    <property type="term" value="F:structural molecule activity"/>
    <property type="evidence" value="ECO:0007669"/>
    <property type="project" value="TreeGrafter"/>
</dbReference>
<dbReference type="PANTHER" id="PTHR13149">
    <property type="entry name" value="VACUOLAR PROTEIN SORTING-ASSOCIATED PROTEIN VPS25"/>
    <property type="match status" value="1"/>
</dbReference>
<dbReference type="PANTHER" id="PTHR13149:SF0">
    <property type="entry name" value="VACUOLAR PROTEIN-SORTING-ASSOCIATED PROTEIN 25"/>
    <property type="match status" value="1"/>
</dbReference>
<dbReference type="SUPFAM" id="SSF46785">
    <property type="entry name" value="Winged helix' DNA-binding domain"/>
    <property type="match status" value="2"/>
</dbReference>
<keyword evidence="5" id="KW-1185">Reference proteome</keyword>
<evidence type="ECO:0000256" key="1">
    <source>
        <dbReference type="ARBA" id="ARBA00009674"/>
    </source>
</evidence>
<keyword evidence="2" id="KW-0813">Transport</keyword>
<evidence type="ECO:0000256" key="3">
    <source>
        <dbReference type="ARBA" id="ARBA00022927"/>
    </source>
</evidence>
<evidence type="ECO:0000313" key="5">
    <source>
        <dbReference type="Proteomes" id="UP000001997"/>
    </source>
</evidence>
<dbReference type="Proteomes" id="UP000001997">
    <property type="component" value="Unassembled WGS sequence"/>
</dbReference>
<dbReference type="InterPro" id="IPR036390">
    <property type="entry name" value="WH_DNA-bd_sf"/>
</dbReference>
<keyword evidence="3" id="KW-0653">Protein transport</keyword>
<dbReference type="AlphaFoldDB" id="A5DIH5"/>
<dbReference type="OrthoDB" id="245150at2759"/>
<dbReference type="GO" id="GO:0000814">
    <property type="term" value="C:ESCRT II complex"/>
    <property type="evidence" value="ECO:0007669"/>
    <property type="project" value="InterPro"/>
</dbReference>
<dbReference type="eggNOG" id="KOG4068">
    <property type="taxonomic scope" value="Eukaryota"/>
</dbReference>
<dbReference type="EMBL" id="CH408157">
    <property type="protein sequence ID" value="EDK38978.2"/>
    <property type="molecule type" value="Genomic_DNA"/>
</dbReference>
<dbReference type="GO" id="GO:0042803">
    <property type="term" value="F:protein homodimerization activity"/>
    <property type="evidence" value="ECO:0007669"/>
    <property type="project" value="TreeGrafter"/>
</dbReference>
<dbReference type="InterPro" id="IPR036388">
    <property type="entry name" value="WH-like_DNA-bd_sf"/>
</dbReference>
<dbReference type="Gene3D" id="1.10.10.570">
    <property type="entry name" value="Winged helix' DNA-binding domain. Chain C. Domain 1"/>
    <property type="match status" value="1"/>
</dbReference>
<organism evidence="4 5">
    <name type="scientific">Meyerozyma guilliermondii (strain ATCC 6260 / CBS 566 / DSM 6381 / JCM 1539 / NBRC 10279 / NRRL Y-324)</name>
    <name type="common">Yeast</name>
    <name type="synonym">Candida guilliermondii</name>
    <dbReference type="NCBI Taxonomy" id="294746"/>
    <lineage>
        <taxon>Eukaryota</taxon>
        <taxon>Fungi</taxon>
        <taxon>Dikarya</taxon>
        <taxon>Ascomycota</taxon>
        <taxon>Saccharomycotina</taxon>
        <taxon>Pichiomycetes</taxon>
        <taxon>Debaryomycetaceae</taxon>
        <taxon>Meyerozyma</taxon>
    </lineage>
</organism>
<evidence type="ECO:0000313" key="4">
    <source>
        <dbReference type="EMBL" id="EDK38978.2"/>
    </source>
</evidence>
<dbReference type="InParanoid" id="A5DIH5"/>
<proteinExistence type="inferred from homology"/>
<dbReference type="Pfam" id="PF05871">
    <property type="entry name" value="ESCRT-II"/>
    <property type="match status" value="1"/>
</dbReference>